<dbReference type="RefSeq" id="WP_256311498.1">
    <property type="nucleotide sequence ID" value="NZ_JANGAC010000007.1"/>
</dbReference>
<accession>A0ABT1SB29</accession>
<dbReference type="Pfam" id="PF13527">
    <property type="entry name" value="Acetyltransf_9"/>
    <property type="match status" value="1"/>
</dbReference>
<reference evidence="2 3" key="1">
    <citation type="submission" date="2022-06" db="EMBL/GenBank/DDBJ databases">
        <title>Isolation of gut microbiota from human fecal samples.</title>
        <authorList>
            <person name="Pamer E.G."/>
            <person name="Barat B."/>
            <person name="Waligurski E."/>
            <person name="Medina S."/>
            <person name="Paddock L."/>
            <person name="Mostad J."/>
        </authorList>
    </citation>
    <scope>NUCLEOTIDE SEQUENCE [LARGE SCALE GENOMIC DNA]</scope>
    <source>
        <strain evidence="2 3">DFI.7.95</strain>
    </source>
</reference>
<dbReference type="InterPro" id="IPR016181">
    <property type="entry name" value="Acyl_CoA_acyltransferase"/>
</dbReference>
<dbReference type="InterPro" id="IPR000182">
    <property type="entry name" value="GNAT_dom"/>
</dbReference>
<gene>
    <name evidence="2" type="ORF">NE686_10620</name>
</gene>
<sequence>MVDIREYKSGDEKGILNLFNEIYTASREEEYWKWQFMENPWGEPIIVVAEEDSKIIGQCTLIPTKIIINDKEILAGHSVDTMISKEYRGKGIYEKMVKKSYELADLKGIEVRVGFPTNEALRGLLGDDIDATLVGDIPLLLKPYKLDNFLSSIIKLKPLAKALALPSTLFIKFIYKERTMKINKSYIFKEVKEFNEDFDILWDKIKTSSQIMTKRDSKFLNWRIKNHPKNHYKTFGAYLEDELMGYMVVKIEERSLRGKSNVKLGSIVDMIGIDESILTGLYLEAKKYFKVEKIDFVVSWASESMKYRQFLVKLGFFKSRSSISFVVKDLTQKKELENYIINEKNWYVMPIESDIY</sequence>
<dbReference type="Gene3D" id="3.40.630.30">
    <property type="match status" value="1"/>
</dbReference>
<dbReference type="PROSITE" id="PS51186">
    <property type="entry name" value="GNAT"/>
    <property type="match status" value="1"/>
</dbReference>
<dbReference type="SUPFAM" id="SSF55729">
    <property type="entry name" value="Acyl-CoA N-acyltransferases (Nat)"/>
    <property type="match status" value="1"/>
</dbReference>
<protein>
    <submittedName>
        <fullName evidence="2">GNAT family N-acetyltransferase</fullName>
    </submittedName>
</protein>
<evidence type="ECO:0000259" key="1">
    <source>
        <dbReference type="PROSITE" id="PS51186"/>
    </source>
</evidence>
<feature type="domain" description="N-acetyltransferase" evidence="1">
    <location>
        <begin position="2"/>
        <end position="147"/>
    </location>
</feature>
<evidence type="ECO:0000313" key="2">
    <source>
        <dbReference type="EMBL" id="MCQ4923542.1"/>
    </source>
</evidence>
<name>A0ABT1SB29_9FIRM</name>
<dbReference type="Proteomes" id="UP001524478">
    <property type="component" value="Unassembled WGS sequence"/>
</dbReference>
<dbReference type="CDD" id="cd04301">
    <property type="entry name" value="NAT_SF"/>
    <property type="match status" value="1"/>
</dbReference>
<organism evidence="2 3">
    <name type="scientific">Tissierella carlieri</name>
    <dbReference type="NCBI Taxonomy" id="689904"/>
    <lineage>
        <taxon>Bacteria</taxon>
        <taxon>Bacillati</taxon>
        <taxon>Bacillota</taxon>
        <taxon>Tissierellia</taxon>
        <taxon>Tissierellales</taxon>
        <taxon>Tissierellaceae</taxon>
        <taxon>Tissierella</taxon>
    </lineage>
</organism>
<dbReference type="EMBL" id="JANGAC010000007">
    <property type="protein sequence ID" value="MCQ4923542.1"/>
    <property type="molecule type" value="Genomic_DNA"/>
</dbReference>
<keyword evidence="3" id="KW-1185">Reference proteome</keyword>
<evidence type="ECO:0000313" key="3">
    <source>
        <dbReference type="Proteomes" id="UP001524478"/>
    </source>
</evidence>
<comment type="caution">
    <text evidence="2">The sequence shown here is derived from an EMBL/GenBank/DDBJ whole genome shotgun (WGS) entry which is preliminary data.</text>
</comment>
<proteinExistence type="predicted"/>